<comment type="caution">
    <text evidence="2">The sequence shown here is derived from an EMBL/GenBank/DDBJ whole genome shotgun (WGS) entry which is preliminary data.</text>
</comment>
<evidence type="ECO:0000313" key="3">
    <source>
        <dbReference type="Proteomes" id="UP000887159"/>
    </source>
</evidence>
<protein>
    <submittedName>
        <fullName evidence="2">Uncharacterized protein</fullName>
    </submittedName>
</protein>
<dbReference type="AlphaFoldDB" id="A0A8X7BM68"/>
<feature type="compositionally biased region" description="Polar residues" evidence="1">
    <location>
        <begin position="1"/>
        <end position="10"/>
    </location>
</feature>
<accession>A0A8X7BM68</accession>
<reference evidence="2" key="1">
    <citation type="submission" date="2020-08" db="EMBL/GenBank/DDBJ databases">
        <title>Multicomponent nature underlies the extraordinary mechanical properties of spider dragline silk.</title>
        <authorList>
            <person name="Kono N."/>
            <person name="Nakamura H."/>
            <person name="Mori M."/>
            <person name="Yoshida Y."/>
            <person name="Ohtoshi R."/>
            <person name="Malay A.D."/>
            <person name="Moran D.A.P."/>
            <person name="Tomita M."/>
            <person name="Numata K."/>
            <person name="Arakawa K."/>
        </authorList>
    </citation>
    <scope>NUCLEOTIDE SEQUENCE</scope>
</reference>
<evidence type="ECO:0000313" key="2">
    <source>
        <dbReference type="EMBL" id="GFY35329.1"/>
    </source>
</evidence>
<name>A0A8X7BM68_TRICX</name>
<evidence type="ECO:0000256" key="1">
    <source>
        <dbReference type="SAM" id="MobiDB-lite"/>
    </source>
</evidence>
<sequence>MSPSGGQSEARSPVFESPNKLGTHLSSHCSRDERLSRPCQEYQVDRKYSKSFCTTCQVDRKQNPDL</sequence>
<dbReference type="EMBL" id="BMAU01021431">
    <property type="protein sequence ID" value="GFY35329.1"/>
    <property type="molecule type" value="Genomic_DNA"/>
</dbReference>
<gene>
    <name evidence="2" type="ORF">TNCV_796811</name>
</gene>
<organism evidence="2 3">
    <name type="scientific">Trichonephila clavipes</name>
    <name type="common">Golden silk orbweaver</name>
    <name type="synonym">Nephila clavipes</name>
    <dbReference type="NCBI Taxonomy" id="2585209"/>
    <lineage>
        <taxon>Eukaryota</taxon>
        <taxon>Metazoa</taxon>
        <taxon>Ecdysozoa</taxon>
        <taxon>Arthropoda</taxon>
        <taxon>Chelicerata</taxon>
        <taxon>Arachnida</taxon>
        <taxon>Araneae</taxon>
        <taxon>Araneomorphae</taxon>
        <taxon>Entelegynae</taxon>
        <taxon>Araneoidea</taxon>
        <taxon>Nephilidae</taxon>
        <taxon>Trichonephila</taxon>
    </lineage>
</organism>
<feature type="region of interest" description="Disordered" evidence="1">
    <location>
        <begin position="1"/>
        <end position="35"/>
    </location>
</feature>
<proteinExistence type="predicted"/>
<dbReference type="Proteomes" id="UP000887159">
    <property type="component" value="Unassembled WGS sequence"/>
</dbReference>
<keyword evidence="3" id="KW-1185">Reference proteome</keyword>